<dbReference type="EMBL" id="JAINUF010000006">
    <property type="protein sequence ID" value="KAJ8357745.1"/>
    <property type="molecule type" value="Genomic_DNA"/>
</dbReference>
<dbReference type="Proteomes" id="UP001152622">
    <property type="component" value="Chromosome 6"/>
</dbReference>
<dbReference type="AlphaFoldDB" id="A0A9Q1IYS5"/>
<organism evidence="2 3">
    <name type="scientific">Synaphobranchus kaupii</name>
    <name type="common">Kaup's arrowtooth eel</name>
    <dbReference type="NCBI Taxonomy" id="118154"/>
    <lineage>
        <taxon>Eukaryota</taxon>
        <taxon>Metazoa</taxon>
        <taxon>Chordata</taxon>
        <taxon>Craniata</taxon>
        <taxon>Vertebrata</taxon>
        <taxon>Euteleostomi</taxon>
        <taxon>Actinopterygii</taxon>
        <taxon>Neopterygii</taxon>
        <taxon>Teleostei</taxon>
        <taxon>Anguilliformes</taxon>
        <taxon>Synaphobranchidae</taxon>
        <taxon>Synaphobranchus</taxon>
    </lineage>
</organism>
<keyword evidence="3" id="KW-1185">Reference proteome</keyword>
<gene>
    <name evidence="2" type="ORF">SKAU_G00205390</name>
</gene>
<sequence>MRIPPSTRFIKQSDPAAPPPPLSDVRLKTSARCQTLRFKNPAADSGSAELPWVLHTGGASRTPALPFAHMGRWGSGRCPSLWAGPGGRCWGGCTCCPPTLPVTLLYGARSWVDSSTGLRVAQLRPHGNTSVVIVQGASHHVYADQPGEFNRVVEKICDSVD</sequence>
<name>A0A9Q1IYS5_SYNKA</name>
<dbReference type="InterPro" id="IPR029058">
    <property type="entry name" value="AB_hydrolase_fold"/>
</dbReference>
<evidence type="ECO:0000313" key="2">
    <source>
        <dbReference type="EMBL" id="KAJ8357745.1"/>
    </source>
</evidence>
<proteinExistence type="predicted"/>
<protein>
    <submittedName>
        <fullName evidence="2">Uncharacterized protein</fullName>
    </submittedName>
</protein>
<evidence type="ECO:0000256" key="1">
    <source>
        <dbReference type="SAM" id="MobiDB-lite"/>
    </source>
</evidence>
<dbReference type="Gene3D" id="3.40.50.1820">
    <property type="entry name" value="alpha/beta hydrolase"/>
    <property type="match status" value="1"/>
</dbReference>
<dbReference type="SUPFAM" id="SSF53474">
    <property type="entry name" value="alpha/beta-Hydrolases"/>
    <property type="match status" value="1"/>
</dbReference>
<comment type="caution">
    <text evidence="2">The sequence shown here is derived from an EMBL/GenBank/DDBJ whole genome shotgun (WGS) entry which is preliminary data.</text>
</comment>
<evidence type="ECO:0000313" key="3">
    <source>
        <dbReference type="Proteomes" id="UP001152622"/>
    </source>
</evidence>
<dbReference type="OrthoDB" id="8931797at2759"/>
<feature type="region of interest" description="Disordered" evidence="1">
    <location>
        <begin position="1"/>
        <end position="25"/>
    </location>
</feature>
<reference evidence="2" key="1">
    <citation type="journal article" date="2023" name="Science">
        <title>Genome structures resolve the early diversification of teleost fishes.</title>
        <authorList>
            <person name="Parey E."/>
            <person name="Louis A."/>
            <person name="Montfort J."/>
            <person name="Bouchez O."/>
            <person name="Roques C."/>
            <person name="Iampietro C."/>
            <person name="Lluch J."/>
            <person name="Castinel A."/>
            <person name="Donnadieu C."/>
            <person name="Desvignes T."/>
            <person name="Floi Bucao C."/>
            <person name="Jouanno E."/>
            <person name="Wen M."/>
            <person name="Mejri S."/>
            <person name="Dirks R."/>
            <person name="Jansen H."/>
            <person name="Henkel C."/>
            <person name="Chen W.J."/>
            <person name="Zahm M."/>
            <person name="Cabau C."/>
            <person name="Klopp C."/>
            <person name="Thompson A.W."/>
            <person name="Robinson-Rechavi M."/>
            <person name="Braasch I."/>
            <person name="Lecointre G."/>
            <person name="Bobe J."/>
            <person name="Postlethwait J.H."/>
            <person name="Berthelot C."/>
            <person name="Roest Crollius H."/>
            <person name="Guiguen Y."/>
        </authorList>
    </citation>
    <scope>NUCLEOTIDE SEQUENCE</scope>
    <source>
        <strain evidence="2">WJC10195</strain>
    </source>
</reference>
<accession>A0A9Q1IYS5</accession>